<accession>A0ABX1S1M8</accession>
<dbReference type="RefSeq" id="WP_169677012.1">
    <property type="nucleotide sequence ID" value="NZ_JABBHF010000015.1"/>
</dbReference>
<gene>
    <name evidence="1" type="ORF">HHX25_19735</name>
</gene>
<name>A0ABX1S1M8_9FLAO</name>
<evidence type="ECO:0000313" key="2">
    <source>
        <dbReference type="Proteomes" id="UP000746690"/>
    </source>
</evidence>
<organism evidence="1 2">
    <name type="scientific">Flavivirga algicola</name>
    <dbReference type="NCBI Taxonomy" id="2729136"/>
    <lineage>
        <taxon>Bacteria</taxon>
        <taxon>Pseudomonadati</taxon>
        <taxon>Bacteroidota</taxon>
        <taxon>Flavobacteriia</taxon>
        <taxon>Flavobacteriales</taxon>
        <taxon>Flavobacteriaceae</taxon>
        <taxon>Flavivirga</taxon>
    </lineage>
</organism>
<proteinExistence type="predicted"/>
<evidence type="ECO:0000313" key="1">
    <source>
        <dbReference type="EMBL" id="NMH89747.1"/>
    </source>
</evidence>
<comment type="caution">
    <text evidence="1">The sequence shown here is derived from an EMBL/GenBank/DDBJ whole genome shotgun (WGS) entry which is preliminary data.</text>
</comment>
<sequence>MLKKRLFIVFAICNLFVFSQQKDSLSIKNGIENPSLLTTHHFGIFSSRINSNFKLRPPKKPTLSINSTSGNNFHPFVEAYFPKDPVAREAQSKLIWYERDFTFIDQLITPADYLNIVIDAVIKEFRLGINIPLNKKNELGITLRSYLIGKGKHPFSFFTSDESIEWFHSNISGGEDPFGRRYYGLNQVNFKYLDRNGNTLELNNNDFFIGGIEFNYFYYPTFSINKTQKIFINFGGHLGINTSRFNSSLDFGLSVNAIKKIPLKNNYEFNFGTGMNILHKNLIDFKEVIDLGNNPFLATIEGNLEIARHTKRGNYNSLSINYQIQSRYNKRKEADYFRLLGNWEEINGGWQHGVTTLYKAQSNWSFTYTYGRPKYKFSLYFKEDFLVNNAPDFQTGISLKIPILK</sequence>
<keyword evidence="2" id="KW-1185">Reference proteome</keyword>
<reference evidence="1 2" key="1">
    <citation type="submission" date="2020-04" db="EMBL/GenBank/DDBJ databases">
        <title>A Flavivirga sp. nov.</title>
        <authorList>
            <person name="Sun X."/>
        </authorList>
    </citation>
    <scope>NUCLEOTIDE SEQUENCE [LARGE SCALE GENOMIC DNA]</scope>
    <source>
        <strain evidence="1 2">Y03</strain>
    </source>
</reference>
<dbReference type="EMBL" id="JABBHF010000015">
    <property type="protein sequence ID" value="NMH89747.1"/>
    <property type="molecule type" value="Genomic_DNA"/>
</dbReference>
<dbReference type="Proteomes" id="UP000746690">
    <property type="component" value="Unassembled WGS sequence"/>
</dbReference>
<protein>
    <submittedName>
        <fullName evidence="1">DUF1471 domain-containing protein</fullName>
    </submittedName>
</protein>